<proteinExistence type="predicted"/>
<evidence type="ECO:0008006" key="3">
    <source>
        <dbReference type="Google" id="ProtNLM"/>
    </source>
</evidence>
<sequence length="176" mass="20042">MAVTIEAPASHVWPWLVQMGYDRAGWYSWDRLDNGGRPSADRIHPEWQGIELGDWLTAWSPGGPIAAWEVAALEPGRFLGLHGRSDLRGRPFDPSGPRPRAYTEGLWGFLLVELPGDRTRLVVGGYQAARPRWLQAIADFLLYPPVHWIMQTRQFTNIKRLAEHDWAQASAHQLQR</sequence>
<gene>
    <name evidence="1" type="ORF">IU459_18535</name>
</gene>
<dbReference type="Proteomes" id="UP000702209">
    <property type="component" value="Unassembled WGS sequence"/>
</dbReference>
<name>A0ABS0CSE3_9NOCA</name>
<evidence type="ECO:0000313" key="1">
    <source>
        <dbReference type="EMBL" id="MBF6299524.1"/>
    </source>
</evidence>
<accession>A0ABS0CSE3</accession>
<dbReference type="EMBL" id="JADLQX010000013">
    <property type="protein sequence ID" value="MBF6299524.1"/>
    <property type="molecule type" value="Genomic_DNA"/>
</dbReference>
<keyword evidence="2" id="KW-1185">Reference proteome</keyword>
<comment type="caution">
    <text evidence="1">The sequence shown here is derived from an EMBL/GenBank/DDBJ whole genome shotgun (WGS) entry which is preliminary data.</text>
</comment>
<reference evidence="1 2" key="1">
    <citation type="submission" date="2020-10" db="EMBL/GenBank/DDBJ databases">
        <title>Identification of Nocardia species via Next-generation sequencing and recognition of intraspecies genetic diversity.</title>
        <authorList>
            <person name="Li P."/>
            <person name="Li P."/>
            <person name="Lu B."/>
        </authorList>
    </citation>
    <scope>NUCLEOTIDE SEQUENCE [LARGE SCALE GENOMIC DNA]</scope>
    <source>
        <strain evidence="1 2">BJ06-0157</strain>
    </source>
</reference>
<evidence type="ECO:0000313" key="2">
    <source>
        <dbReference type="Proteomes" id="UP000702209"/>
    </source>
</evidence>
<organism evidence="1 2">
    <name type="scientific">Nocardia amamiensis</name>
    <dbReference type="NCBI Taxonomy" id="404578"/>
    <lineage>
        <taxon>Bacteria</taxon>
        <taxon>Bacillati</taxon>
        <taxon>Actinomycetota</taxon>
        <taxon>Actinomycetes</taxon>
        <taxon>Mycobacteriales</taxon>
        <taxon>Nocardiaceae</taxon>
        <taxon>Nocardia</taxon>
    </lineage>
</organism>
<protein>
    <recommendedName>
        <fullName evidence="3">SRPBCC family protein</fullName>
    </recommendedName>
</protein>